<protein>
    <submittedName>
        <fullName evidence="2">Phosphatase 2C-like domain-containing protein</fullName>
    </submittedName>
</protein>
<dbReference type="SMART" id="SM00332">
    <property type="entry name" value="PP2Cc"/>
    <property type="match status" value="1"/>
</dbReference>
<dbReference type="InterPro" id="IPR015655">
    <property type="entry name" value="PP2C"/>
</dbReference>
<gene>
    <name evidence="2" type="ORF">GGX14DRAFT_508057</name>
</gene>
<dbReference type="Pfam" id="PF00481">
    <property type="entry name" value="PP2C"/>
    <property type="match status" value="1"/>
</dbReference>
<evidence type="ECO:0000313" key="3">
    <source>
        <dbReference type="Proteomes" id="UP001219525"/>
    </source>
</evidence>
<organism evidence="2 3">
    <name type="scientific">Mycena pura</name>
    <dbReference type="NCBI Taxonomy" id="153505"/>
    <lineage>
        <taxon>Eukaryota</taxon>
        <taxon>Fungi</taxon>
        <taxon>Dikarya</taxon>
        <taxon>Basidiomycota</taxon>
        <taxon>Agaricomycotina</taxon>
        <taxon>Agaricomycetes</taxon>
        <taxon>Agaricomycetidae</taxon>
        <taxon>Agaricales</taxon>
        <taxon>Marasmiineae</taxon>
        <taxon>Mycenaceae</taxon>
        <taxon>Mycena</taxon>
    </lineage>
</organism>
<name>A0AAD6YVS0_9AGAR</name>
<accession>A0AAD6YVS0</accession>
<dbReference type="EMBL" id="JARJCW010000001">
    <property type="protein sequence ID" value="KAJ7230264.1"/>
    <property type="molecule type" value="Genomic_DNA"/>
</dbReference>
<proteinExistence type="predicted"/>
<dbReference type="PANTHER" id="PTHR13832:SF792">
    <property type="entry name" value="GM14286P"/>
    <property type="match status" value="1"/>
</dbReference>
<dbReference type="PANTHER" id="PTHR13832">
    <property type="entry name" value="PROTEIN PHOSPHATASE 2C"/>
    <property type="match status" value="1"/>
</dbReference>
<keyword evidence="3" id="KW-1185">Reference proteome</keyword>
<dbReference type="InterPro" id="IPR001932">
    <property type="entry name" value="PPM-type_phosphatase-like_dom"/>
</dbReference>
<feature type="non-terminal residue" evidence="2">
    <location>
        <position position="1"/>
    </location>
</feature>
<feature type="domain" description="PPM-type phosphatase" evidence="1">
    <location>
        <begin position="20"/>
        <end position="369"/>
    </location>
</feature>
<dbReference type="InterPro" id="IPR036457">
    <property type="entry name" value="PPM-type-like_dom_sf"/>
</dbReference>
<dbReference type="PROSITE" id="PS51746">
    <property type="entry name" value="PPM_2"/>
    <property type="match status" value="1"/>
</dbReference>
<evidence type="ECO:0000313" key="2">
    <source>
        <dbReference type="EMBL" id="KAJ7230264.1"/>
    </source>
</evidence>
<dbReference type="SUPFAM" id="SSF81606">
    <property type="entry name" value="PP2C-like"/>
    <property type="match status" value="1"/>
</dbReference>
<reference evidence="2" key="1">
    <citation type="submission" date="2023-03" db="EMBL/GenBank/DDBJ databases">
        <title>Massive genome expansion in bonnet fungi (Mycena s.s.) driven by repeated elements and novel gene families across ecological guilds.</title>
        <authorList>
            <consortium name="Lawrence Berkeley National Laboratory"/>
            <person name="Harder C.B."/>
            <person name="Miyauchi S."/>
            <person name="Viragh M."/>
            <person name="Kuo A."/>
            <person name="Thoen E."/>
            <person name="Andreopoulos B."/>
            <person name="Lu D."/>
            <person name="Skrede I."/>
            <person name="Drula E."/>
            <person name="Henrissat B."/>
            <person name="Morin E."/>
            <person name="Kohler A."/>
            <person name="Barry K."/>
            <person name="LaButti K."/>
            <person name="Morin E."/>
            <person name="Salamov A."/>
            <person name="Lipzen A."/>
            <person name="Mereny Z."/>
            <person name="Hegedus B."/>
            <person name="Baldrian P."/>
            <person name="Stursova M."/>
            <person name="Weitz H."/>
            <person name="Taylor A."/>
            <person name="Grigoriev I.V."/>
            <person name="Nagy L.G."/>
            <person name="Martin F."/>
            <person name="Kauserud H."/>
        </authorList>
    </citation>
    <scope>NUCLEOTIDE SEQUENCE</scope>
    <source>
        <strain evidence="2">9144</strain>
    </source>
</reference>
<evidence type="ECO:0000259" key="1">
    <source>
        <dbReference type="PROSITE" id="PS51746"/>
    </source>
</evidence>
<dbReference type="CDD" id="cd00143">
    <property type="entry name" value="PP2Cc"/>
    <property type="match status" value="1"/>
</dbReference>
<dbReference type="Proteomes" id="UP001219525">
    <property type="component" value="Unassembled WGS sequence"/>
</dbReference>
<dbReference type="GO" id="GO:0004722">
    <property type="term" value="F:protein serine/threonine phosphatase activity"/>
    <property type="evidence" value="ECO:0007669"/>
    <property type="project" value="InterPro"/>
</dbReference>
<sequence length="370" mass="41273">MDHDMRTIETKIEILPSEIQVHMAELQTKTEDRTALLQFEHGTIITIFDGHYNSLLSDFASKTLPVLLSQRLCDSEDIDVSAVMRDTIVEFDRSLLAEVTRLFEPGEDFSNPRWLDRANEIHPVIGGYTREEPQFKAGRRAVSGTTALIVYIEKGEKHLWVASLGDSDAVLGWCADGKWTSCLLSERHNCSNPKEVERLFREHPNEQGLAVSGRVCGALAVTRALGDHSMKATHFMASRILAYFYPSPIPPLIFEKWERDGLRTPPYLSSSPVIHRHTISPGDVLVLASDGLRDSFEAPDEDKLDVIVALATGGGHAKLMHSCIPAQDNDNVAERVIQNILFGTDSEKKAKQLDRACQRDDISVVVLKFA</sequence>
<dbReference type="Gene3D" id="3.60.40.10">
    <property type="entry name" value="PPM-type phosphatase domain"/>
    <property type="match status" value="1"/>
</dbReference>
<dbReference type="AlphaFoldDB" id="A0AAD6YVS0"/>
<comment type="caution">
    <text evidence="2">The sequence shown here is derived from an EMBL/GenBank/DDBJ whole genome shotgun (WGS) entry which is preliminary data.</text>
</comment>